<keyword evidence="3" id="KW-1185">Reference proteome</keyword>
<evidence type="ECO:0000256" key="1">
    <source>
        <dbReference type="SAM" id="SignalP"/>
    </source>
</evidence>
<reference evidence="2 3" key="1">
    <citation type="submission" date="2019-03" db="EMBL/GenBank/DDBJ databases">
        <title>Draft genome sequences of novel Actinobacteria.</title>
        <authorList>
            <person name="Sahin N."/>
            <person name="Ay H."/>
            <person name="Saygin H."/>
        </authorList>
    </citation>
    <scope>NUCLEOTIDE SEQUENCE [LARGE SCALE GENOMIC DNA]</scope>
    <source>
        <strain evidence="2 3">JCM 30547</strain>
    </source>
</reference>
<evidence type="ECO:0000313" key="3">
    <source>
        <dbReference type="Proteomes" id="UP000295075"/>
    </source>
</evidence>
<dbReference type="AlphaFoldDB" id="A0A4R4PCE0"/>
<organism evidence="2 3">
    <name type="scientific">Kribbella albertanoniae</name>
    <dbReference type="NCBI Taxonomy" id="1266829"/>
    <lineage>
        <taxon>Bacteria</taxon>
        <taxon>Bacillati</taxon>
        <taxon>Actinomycetota</taxon>
        <taxon>Actinomycetes</taxon>
        <taxon>Propionibacteriales</taxon>
        <taxon>Kribbellaceae</taxon>
        <taxon>Kribbella</taxon>
    </lineage>
</organism>
<dbReference type="RefSeq" id="WP_132414014.1">
    <property type="nucleotide sequence ID" value="NZ_SMKA01000241.1"/>
</dbReference>
<evidence type="ECO:0000313" key="2">
    <source>
        <dbReference type="EMBL" id="TDC18800.1"/>
    </source>
</evidence>
<protein>
    <submittedName>
        <fullName evidence="2">Uncharacterized protein</fullName>
    </submittedName>
</protein>
<dbReference type="EMBL" id="SMKA01000241">
    <property type="protein sequence ID" value="TDC18800.1"/>
    <property type="molecule type" value="Genomic_DNA"/>
</dbReference>
<gene>
    <name evidence="2" type="ORF">E1261_34975</name>
</gene>
<name>A0A4R4PCE0_9ACTN</name>
<comment type="caution">
    <text evidence="2">The sequence shown here is derived from an EMBL/GenBank/DDBJ whole genome shotgun (WGS) entry which is preliminary data.</text>
</comment>
<dbReference type="OrthoDB" id="3405225at2"/>
<dbReference type="Proteomes" id="UP000295075">
    <property type="component" value="Unassembled WGS sequence"/>
</dbReference>
<feature type="signal peptide" evidence="1">
    <location>
        <begin position="1"/>
        <end position="23"/>
    </location>
</feature>
<keyword evidence="1" id="KW-0732">Signal</keyword>
<proteinExistence type="predicted"/>
<sequence length="338" mass="36000">MHRTLAALLVVPLLGLPVSTAQAAEAMTVTLSRAGVAVSSLNTVPVTVTVKGSYAELPYHKGVFVQFKRISGTGPLAEFSSMPLPLVEGDGTPGVWKGTVNVPSTANGIVEATAVDGYEFVAGEPASDPAPVTDPPRLTVTGVHIPKVVSLLTPKVVPYDKPWSVRYTVLDSQTGKPYGTRLKLLFGYEERCLENSPGDAVLTDTNGNYVRSFAANKYGDWTSCLEIPGKPSKIAYLETPVKRPAAISAAPSKASAPVGTIVPVNGTVVQGVNCQVILQRLYGATAWRAVGSSTVRYSERFTLNAQPSYKGNIYYRAYLPTCRDKVAGYSKTFTIRGT</sequence>
<feature type="chain" id="PRO_5020319868" evidence="1">
    <location>
        <begin position="24"/>
        <end position="338"/>
    </location>
</feature>
<accession>A0A4R4PCE0</accession>